<evidence type="ECO:0000313" key="10">
    <source>
        <dbReference type="Proteomes" id="UP000228781"/>
    </source>
</evidence>
<evidence type="ECO:0000256" key="3">
    <source>
        <dbReference type="ARBA" id="ARBA00022737"/>
    </source>
</evidence>
<evidence type="ECO:0000259" key="8">
    <source>
        <dbReference type="PROSITE" id="PS51740"/>
    </source>
</evidence>
<gene>
    <name evidence="7" type="primary">mraZ</name>
    <name evidence="9" type="ORF">CO059_00150</name>
</gene>
<accession>A0A2M8EKF8</accession>
<dbReference type="HAMAP" id="MF_01008">
    <property type="entry name" value="MraZ"/>
    <property type="match status" value="1"/>
</dbReference>
<dbReference type="Proteomes" id="UP000228781">
    <property type="component" value="Unassembled WGS sequence"/>
</dbReference>
<dbReference type="EMBL" id="PFSK01000003">
    <property type="protein sequence ID" value="PJC23221.1"/>
    <property type="molecule type" value="Genomic_DNA"/>
</dbReference>
<dbReference type="CDD" id="cd16321">
    <property type="entry name" value="MraZ_C"/>
    <property type="match status" value="1"/>
</dbReference>
<dbReference type="InterPro" id="IPR035644">
    <property type="entry name" value="MraZ_C"/>
</dbReference>
<dbReference type="PANTHER" id="PTHR34701">
    <property type="entry name" value="TRANSCRIPTIONAL REGULATOR MRAZ"/>
    <property type="match status" value="1"/>
</dbReference>
<evidence type="ECO:0000256" key="5">
    <source>
        <dbReference type="ARBA" id="ARBA00023125"/>
    </source>
</evidence>
<evidence type="ECO:0000256" key="7">
    <source>
        <dbReference type="HAMAP-Rule" id="MF_01008"/>
    </source>
</evidence>
<proteinExistence type="inferred from homology"/>
<comment type="similarity">
    <text evidence="7">Belongs to the MraZ family.</text>
</comment>
<feature type="domain" description="SpoVT-AbrB" evidence="8">
    <location>
        <begin position="5"/>
        <end position="47"/>
    </location>
</feature>
<evidence type="ECO:0000256" key="2">
    <source>
        <dbReference type="ARBA" id="ARBA00022490"/>
    </source>
</evidence>
<keyword evidence="9" id="KW-0131">Cell cycle</keyword>
<keyword evidence="3" id="KW-0677">Repeat</keyword>
<dbReference type="InterPro" id="IPR007159">
    <property type="entry name" value="SpoVT-AbrB_dom"/>
</dbReference>
<dbReference type="Gene3D" id="3.40.1550.20">
    <property type="entry name" value="Transcriptional regulator MraZ domain"/>
    <property type="match status" value="1"/>
</dbReference>
<name>A0A2M8EKF8_UNCKA</name>
<protein>
    <recommendedName>
        <fullName evidence="1 7">Transcriptional regulator MraZ</fullName>
    </recommendedName>
</protein>
<dbReference type="GO" id="GO:0000976">
    <property type="term" value="F:transcription cis-regulatory region binding"/>
    <property type="evidence" value="ECO:0007669"/>
    <property type="project" value="TreeGrafter"/>
</dbReference>
<dbReference type="GO" id="GO:0005737">
    <property type="term" value="C:cytoplasm"/>
    <property type="evidence" value="ECO:0007669"/>
    <property type="project" value="UniProtKB-UniRule"/>
</dbReference>
<reference evidence="10" key="1">
    <citation type="submission" date="2017-09" db="EMBL/GenBank/DDBJ databases">
        <title>Depth-based differentiation of microbial function through sediment-hosted aquifers and enrichment of novel symbionts in the deep terrestrial subsurface.</title>
        <authorList>
            <person name="Probst A.J."/>
            <person name="Ladd B."/>
            <person name="Jarett J.K."/>
            <person name="Geller-Mcgrath D.E."/>
            <person name="Sieber C.M.K."/>
            <person name="Emerson J.B."/>
            <person name="Anantharaman K."/>
            <person name="Thomas B.C."/>
            <person name="Malmstrom R."/>
            <person name="Stieglmeier M."/>
            <person name="Klingl A."/>
            <person name="Woyke T."/>
            <person name="Ryan C.M."/>
            <person name="Banfield J.F."/>
        </authorList>
    </citation>
    <scope>NUCLEOTIDE SEQUENCE [LARGE SCALE GENOMIC DNA]</scope>
</reference>
<keyword evidence="6 7" id="KW-0804">Transcription</keyword>
<evidence type="ECO:0000313" key="9">
    <source>
        <dbReference type="EMBL" id="PJC23221.1"/>
    </source>
</evidence>
<keyword evidence="2 7" id="KW-0963">Cytoplasm</keyword>
<comment type="subunit">
    <text evidence="7">Forms oligomers.</text>
</comment>
<evidence type="ECO:0000256" key="1">
    <source>
        <dbReference type="ARBA" id="ARBA00013860"/>
    </source>
</evidence>
<keyword evidence="5 7" id="KW-0238">DNA-binding</keyword>
<comment type="subcellular location">
    <subcellularLocation>
        <location evidence="7">Cytoplasm</location>
        <location evidence="7">Nucleoid</location>
    </subcellularLocation>
</comment>
<dbReference type="InterPro" id="IPR038619">
    <property type="entry name" value="MraZ_sf"/>
</dbReference>
<feature type="domain" description="SpoVT-AbrB" evidence="8">
    <location>
        <begin position="76"/>
        <end position="119"/>
    </location>
</feature>
<dbReference type="Pfam" id="PF02381">
    <property type="entry name" value="MraZ"/>
    <property type="match status" value="2"/>
</dbReference>
<comment type="caution">
    <text evidence="9">The sequence shown here is derived from an EMBL/GenBank/DDBJ whole genome shotgun (WGS) entry which is preliminary data.</text>
</comment>
<dbReference type="CDD" id="cd16320">
    <property type="entry name" value="MraZ_N"/>
    <property type="match status" value="1"/>
</dbReference>
<dbReference type="GO" id="GO:0051301">
    <property type="term" value="P:cell division"/>
    <property type="evidence" value="ECO:0007669"/>
    <property type="project" value="UniProtKB-KW"/>
</dbReference>
<dbReference type="InterPro" id="IPR020603">
    <property type="entry name" value="MraZ_dom"/>
</dbReference>
<dbReference type="AlphaFoldDB" id="A0A2M8EKF8"/>
<organism evidence="9 10">
    <name type="scientific">candidate division WWE3 bacterium CG_4_9_14_0_2_um_filter_48_10</name>
    <dbReference type="NCBI Taxonomy" id="1975078"/>
    <lineage>
        <taxon>Bacteria</taxon>
        <taxon>Katanobacteria</taxon>
    </lineage>
</organism>
<dbReference type="SUPFAM" id="SSF89447">
    <property type="entry name" value="AbrB/MazE/MraZ-like"/>
    <property type="match status" value="1"/>
</dbReference>
<keyword evidence="4 7" id="KW-0805">Transcription regulation</keyword>
<dbReference type="GO" id="GO:0009295">
    <property type="term" value="C:nucleoid"/>
    <property type="evidence" value="ECO:0007669"/>
    <property type="project" value="UniProtKB-SubCell"/>
</dbReference>
<evidence type="ECO:0000256" key="4">
    <source>
        <dbReference type="ARBA" id="ARBA00023015"/>
    </source>
</evidence>
<dbReference type="GO" id="GO:0003700">
    <property type="term" value="F:DNA-binding transcription factor activity"/>
    <property type="evidence" value="ECO:0007669"/>
    <property type="project" value="UniProtKB-UniRule"/>
</dbReference>
<dbReference type="InterPro" id="IPR003444">
    <property type="entry name" value="MraZ"/>
</dbReference>
<dbReference type="InterPro" id="IPR037914">
    <property type="entry name" value="SpoVT-AbrB_sf"/>
</dbReference>
<sequence length="143" mass="16494">MLIGSYIQKVGPRYRVALPSRFRQILGKKIILTRGYEGCLLVIPHRSWQELFATVAKGPFVSRAVRDTTRFLLGSAFEIELDDQGRFVLPETLRIYAQIGGEVVFLGLGRWVEIWDSKRWELRQKYLEKRGSGLAERLAKVEL</sequence>
<dbReference type="PROSITE" id="PS51740">
    <property type="entry name" value="SPOVT_ABRB"/>
    <property type="match status" value="2"/>
</dbReference>
<dbReference type="GO" id="GO:2000143">
    <property type="term" value="P:negative regulation of DNA-templated transcription initiation"/>
    <property type="evidence" value="ECO:0007669"/>
    <property type="project" value="TreeGrafter"/>
</dbReference>
<dbReference type="PANTHER" id="PTHR34701:SF1">
    <property type="entry name" value="TRANSCRIPTIONAL REGULATOR MRAZ"/>
    <property type="match status" value="1"/>
</dbReference>
<keyword evidence="9" id="KW-0132">Cell division</keyword>
<evidence type="ECO:0000256" key="6">
    <source>
        <dbReference type="ARBA" id="ARBA00023163"/>
    </source>
</evidence>
<dbReference type="InterPro" id="IPR035642">
    <property type="entry name" value="MraZ_N"/>
</dbReference>